<sequence>MPTMTAYVMPQNDSVRHQIRDVLVPLVAMFLASRLVLLVLASMTLQLSGAHGANSSLAPMLCRWDCEWYLGIAQHGYSTYEPGLAYGHAPGETTFGFYPLYPLIVRFFTPLMGGDVLHAGILVSNLCFLAALFYVYLYVRELGLNRSVGLLTACMLCVFPQSIVFSAPLSESIFLLLMAAAMYHFRREQYLVAGIAAALLTAVRPNGILFIVFAGVLLVQQHGLRAVLAPWRMPEKFVPIVLAPLGMFLFLTYCYVATGDAFAHESTESIGWGWAFVPPWENLLEQLHSGSVLALCAAISISVALCSLLLLQYGMYAEFAFCIASILLIWCGQGVVSLFRYWMILFPIWIAVARSVAVRPMGATLLCALLGMISGVIACAWALGSIIAL</sequence>
<comment type="caution">
    <text evidence="11">The sequence shown here is derived from an EMBL/GenBank/DDBJ whole genome shotgun (WGS) entry which is preliminary data.</text>
</comment>
<dbReference type="Pfam" id="PF04188">
    <property type="entry name" value="Mannosyl_trans2"/>
    <property type="match status" value="1"/>
</dbReference>
<organism evidence="11 12">
    <name type="scientific">Dyella dinghuensis</name>
    <dbReference type="NCBI Taxonomy" id="1920169"/>
    <lineage>
        <taxon>Bacteria</taxon>
        <taxon>Pseudomonadati</taxon>
        <taxon>Pseudomonadota</taxon>
        <taxon>Gammaproteobacteria</taxon>
        <taxon>Lysobacterales</taxon>
        <taxon>Rhodanobacteraceae</taxon>
        <taxon>Dyella</taxon>
    </lineage>
</organism>
<dbReference type="GO" id="GO:0031501">
    <property type="term" value="C:mannosyltransferase complex"/>
    <property type="evidence" value="ECO:0007669"/>
    <property type="project" value="TreeGrafter"/>
</dbReference>
<dbReference type="EMBL" id="RYZR01000008">
    <property type="protein sequence ID" value="RUL61548.1"/>
    <property type="molecule type" value="Genomic_DNA"/>
</dbReference>
<keyword evidence="4" id="KW-0328">Glycosyltransferase</keyword>
<dbReference type="UniPathway" id="UPA00196"/>
<dbReference type="PANTHER" id="PTHR12468:SF2">
    <property type="entry name" value="GPI MANNOSYLTRANSFERASE 2"/>
    <property type="match status" value="1"/>
</dbReference>
<feature type="transmembrane region" description="Helical" evidence="10">
    <location>
        <begin position="21"/>
        <end position="41"/>
    </location>
</feature>
<accession>A0A432LNY1</accession>
<feature type="transmembrane region" description="Helical" evidence="10">
    <location>
        <begin position="292"/>
        <end position="311"/>
    </location>
</feature>
<feature type="transmembrane region" description="Helical" evidence="10">
    <location>
        <begin position="240"/>
        <end position="258"/>
    </location>
</feature>
<feature type="transmembrane region" description="Helical" evidence="10">
    <location>
        <begin position="341"/>
        <end position="358"/>
    </location>
</feature>
<dbReference type="PANTHER" id="PTHR12468">
    <property type="entry name" value="GPI MANNOSYLTRANSFERASE 2"/>
    <property type="match status" value="1"/>
</dbReference>
<dbReference type="AlphaFoldDB" id="A0A432LNY1"/>
<feature type="transmembrane region" description="Helical" evidence="10">
    <location>
        <begin position="190"/>
        <end position="219"/>
    </location>
</feature>
<reference evidence="11 12" key="1">
    <citation type="submission" date="2018-12" db="EMBL/GenBank/DDBJ databases">
        <title>Dyella dinghuensis sp. nov. DHOA06 and Dyella choica sp. nov. 4M-K27, isolated from forest soil.</title>
        <authorList>
            <person name="Qiu L.-H."/>
            <person name="Gao Z.-H."/>
        </authorList>
    </citation>
    <scope>NUCLEOTIDE SEQUENCE [LARGE SCALE GENOMIC DNA]</scope>
    <source>
        <strain evidence="11 12">DHOA06</strain>
    </source>
</reference>
<keyword evidence="5" id="KW-0808">Transferase</keyword>
<dbReference type="GO" id="GO:0006506">
    <property type="term" value="P:GPI anchor biosynthetic process"/>
    <property type="evidence" value="ECO:0007669"/>
    <property type="project" value="UniProtKB-UniPathway"/>
</dbReference>
<proteinExistence type="predicted"/>
<keyword evidence="6 10" id="KW-0812">Transmembrane</keyword>
<evidence type="ECO:0000256" key="10">
    <source>
        <dbReference type="SAM" id="Phobius"/>
    </source>
</evidence>
<evidence type="ECO:0000313" key="12">
    <source>
        <dbReference type="Proteomes" id="UP000267077"/>
    </source>
</evidence>
<feature type="transmembrane region" description="Helical" evidence="10">
    <location>
        <begin position="116"/>
        <end position="136"/>
    </location>
</feature>
<keyword evidence="9 10" id="KW-0472">Membrane</keyword>
<evidence type="ECO:0000256" key="7">
    <source>
        <dbReference type="ARBA" id="ARBA00022824"/>
    </source>
</evidence>
<dbReference type="GO" id="GO:0016020">
    <property type="term" value="C:membrane"/>
    <property type="evidence" value="ECO:0007669"/>
    <property type="project" value="GOC"/>
</dbReference>
<keyword evidence="8 10" id="KW-1133">Transmembrane helix</keyword>
<evidence type="ECO:0000256" key="4">
    <source>
        <dbReference type="ARBA" id="ARBA00022676"/>
    </source>
</evidence>
<comment type="subcellular location">
    <subcellularLocation>
        <location evidence="1">Endoplasmic reticulum membrane</location>
        <topology evidence="1">Multi-pass membrane protein</topology>
    </subcellularLocation>
</comment>
<evidence type="ECO:0000256" key="9">
    <source>
        <dbReference type="ARBA" id="ARBA00023136"/>
    </source>
</evidence>
<dbReference type="InterPro" id="IPR007315">
    <property type="entry name" value="PIG-V/Gpi18"/>
</dbReference>
<dbReference type="GO" id="GO:0004376">
    <property type="term" value="F:GPI mannosyltransferase activity"/>
    <property type="evidence" value="ECO:0007669"/>
    <property type="project" value="InterPro"/>
</dbReference>
<evidence type="ECO:0000256" key="3">
    <source>
        <dbReference type="ARBA" id="ARBA00022502"/>
    </source>
</evidence>
<name>A0A432LNY1_9GAMM</name>
<evidence type="ECO:0000256" key="8">
    <source>
        <dbReference type="ARBA" id="ARBA00022989"/>
    </source>
</evidence>
<keyword evidence="3" id="KW-0337">GPI-anchor biosynthesis</keyword>
<keyword evidence="12" id="KW-1185">Reference proteome</keyword>
<dbReference type="GO" id="GO:0000009">
    <property type="term" value="F:alpha-1,6-mannosyltransferase activity"/>
    <property type="evidence" value="ECO:0007669"/>
    <property type="project" value="InterPro"/>
</dbReference>
<evidence type="ECO:0008006" key="13">
    <source>
        <dbReference type="Google" id="ProtNLM"/>
    </source>
</evidence>
<keyword evidence="7" id="KW-0256">Endoplasmic reticulum</keyword>
<dbReference type="Proteomes" id="UP000267077">
    <property type="component" value="Unassembled WGS sequence"/>
</dbReference>
<comment type="pathway">
    <text evidence="2">Glycolipid biosynthesis; glycosylphosphatidylinositol-anchor biosynthesis.</text>
</comment>
<evidence type="ECO:0000256" key="1">
    <source>
        <dbReference type="ARBA" id="ARBA00004477"/>
    </source>
</evidence>
<evidence type="ECO:0000256" key="5">
    <source>
        <dbReference type="ARBA" id="ARBA00022679"/>
    </source>
</evidence>
<evidence type="ECO:0000256" key="2">
    <source>
        <dbReference type="ARBA" id="ARBA00004687"/>
    </source>
</evidence>
<evidence type="ECO:0000313" key="11">
    <source>
        <dbReference type="EMBL" id="RUL61548.1"/>
    </source>
</evidence>
<feature type="transmembrane region" description="Helical" evidence="10">
    <location>
        <begin position="365"/>
        <end position="388"/>
    </location>
</feature>
<gene>
    <name evidence="11" type="ORF">EKH79_18125</name>
</gene>
<feature type="transmembrane region" description="Helical" evidence="10">
    <location>
        <begin position="316"/>
        <end position="335"/>
    </location>
</feature>
<evidence type="ECO:0000256" key="6">
    <source>
        <dbReference type="ARBA" id="ARBA00022692"/>
    </source>
</evidence>
<protein>
    <recommendedName>
        <fullName evidence="13">Glycosyltransferase RgtA/B/C/D-like domain-containing protein</fullName>
    </recommendedName>
</protein>